<dbReference type="PROSITE" id="PS51257">
    <property type="entry name" value="PROKAR_LIPOPROTEIN"/>
    <property type="match status" value="1"/>
</dbReference>
<dbReference type="Proteomes" id="UP000284824">
    <property type="component" value="Unassembled WGS sequence"/>
</dbReference>
<feature type="signal peptide" evidence="1">
    <location>
        <begin position="1"/>
        <end position="17"/>
    </location>
</feature>
<evidence type="ECO:0000313" key="4">
    <source>
        <dbReference type="Proteomes" id="UP000284824"/>
    </source>
</evidence>
<dbReference type="RefSeq" id="WP_127939852.1">
    <property type="nucleotide sequence ID" value="NZ_SAUN01000001.1"/>
</dbReference>
<feature type="chain" id="PRO_5038618769" description="DUF4097 domain-containing protein" evidence="1">
    <location>
        <begin position="18"/>
        <end position="244"/>
    </location>
</feature>
<dbReference type="OrthoDB" id="5243271at2"/>
<proteinExistence type="predicted"/>
<comment type="caution">
    <text evidence="3">The sequence shown here is derived from an EMBL/GenBank/DDBJ whole genome shotgun (WGS) entry which is preliminary data.</text>
</comment>
<gene>
    <name evidence="3" type="ORF">EDD27_10343</name>
</gene>
<protein>
    <recommendedName>
        <fullName evidence="2">DUF4097 domain-containing protein</fullName>
    </recommendedName>
</protein>
<dbReference type="EMBL" id="SAUN01000001">
    <property type="protein sequence ID" value="RVX47410.1"/>
    <property type="molecule type" value="Genomic_DNA"/>
</dbReference>
<accession>A0A438MNR1</accession>
<feature type="domain" description="DUF4097" evidence="2">
    <location>
        <begin position="155"/>
        <end position="229"/>
    </location>
</feature>
<dbReference type="InterPro" id="IPR025164">
    <property type="entry name" value="Toastrack_DUF4097"/>
</dbReference>
<evidence type="ECO:0000256" key="1">
    <source>
        <dbReference type="SAM" id="SignalP"/>
    </source>
</evidence>
<dbReference type="AlphaFoldDB" id="A0A438MNR1"/>
<evidence type="ECO:0000313" key="3">
    <source>
        <dbReference type="EMBL" id="RVX47410.1"/>
    </source>
</evidence>
<keyword evidence="1" id="KW-0732">Signal</keyword>
<dbReference type="Pfam" id="PF13349">
    <property type="entry name" value="DUF4097"/>
    <property type="match status" value="1"/>
</dbReference>
<keyword evidence="4" id="KW-1185">Reference proteome</keyword>
<name>A0A438MNR1_9ACTN</name>
<evidence type="ECO:0000259" key="2">
    <source>
        <dbReference type="Pfam" id="PF13349"/>
    </source>
</evidence>
<reference evidence="3 4" key="1">
    <citation type="submission" date="2019-01" db="EMBL/GenBank/DDBJ databases">
        <title>Sequencing the genomes of 1000 actinobacteria strains.</title>
        <authorList>
            <person name="Klenk H.-P."/>
        </authorList>
    </citation>
    <scope>NUCLEOTIDE SEQUENCE [LARGE SCALE GENOMIC DNA]</scope>
    <source>
        <strain evidence="3 4">DSM 43925</strain>
    </source>
</reference>
<sequence length="244" mass="25432">MRRIASLAACAAALAWATSGCGGLDLDAKEVHAARSFPMSGTSLRIVSSLGGVRVLAGTGSTVEVERWTRGKAADDGNATWSLRDGTLRLSADCNMVFGDCGARYHITVPPGLRLTIDAADGVILKDLQQDVDVVGQDRIQVSGTSGKLRLRSEGPITGDGLRSANVRCRTLDGEIDLSFAGAPTNLDLESSDGRVTATVPQGSYAVTAKSTDGSERSEIANDPQATSKIVARSTSGNVRILAR</sequence>
<organism evidence="3 4">
    <name type="scientific">Nonomuraea polychroma</name>
    <dbReference type="NCBI Taxonomy" id="46176"/>
    <lineage>
        <taxon>Bacteria</taxon>
        <taxon>Bacillati</taxon>
        <taxon>Actinomycetota</taxon>
        <taxon>Actinomycetes</taxon>
        <taxon>Streptosporangiales</taxon>
        <taxon>Streptosporangiaceae</taxon>
        <taxon>Nonomuraea</taxon>
    </lineage>
</organism>